<feature type="domain" description="Transcription factor TFIIIC triple barrel" evidence="2">
    <location>
        <begin position="54"/>
        <end position="262"/>
    </location>
</feature>
<proteinExistence type="predicted"/>
<dbReference type="Pfam" id="PF10419">
    <property type="entry name" value="TFIIIC_sub6"/>
    <property type="match status" value="1"/>
</dbReference>
<sequence length="444" mass="49509">MADVSVPEGRAEQRAEGPEALTLDEIARQDGGDDEDEWEYEYSTTETEACKSVNTYYLTVELSYPEFKERLAKAHHHSRGGYYKHWLESGPDQIQGHKMVGKTADAARNNDDEDDNGDEPTPAPEPDEDMLDIDPRLADQGKHTNRRASPASGGSDSDEGEGSRKKNTRRQKDTDKTKQAEEAQGGIEDVVREIQVMELHSRNPIISYRGQVYEGQWAEVIGTEAILANHDDQGSTELPVLRNLPDGVDLLGASASRILTSKKLLKPKVTAENSLEQIRRDRNINIPAGKSKSEERAQQLRFLENMIALKIKKGERDHVTVYAQDPVGKNFSDNVDPDWMPRRRKPFRPDPEGRPRRGRRGGRPRGRGRGRRTRAGEGGMGTARADVAARGLSMPTPLRWEELAGERRGEDENEEDGPSDGEQEDEDDGDSDGDEGDEDVEMTG</sequence>
<name>A0A084QL63_STAC4</name>
<feature type="region of interest" description="Disordered" evidence="1">
    <location>
        <begin position="1"/>
        <end position="44"/>
    </location>
</feature>
<feature type="region of interest" description="Disordered" evidence="1">
    <location>
        <begin position="326"/>
        <end position="444"/>
    </location>
</feature>
<dbReference type="AlphaFoldDB" id="A0A084QL63"/>
<dbReference type="STRING" id="1283841.A0A084QL63"/>
<feature type="compositionally biased region" description="Basic and acidic residues" evidence="1">
    <location>
        <begin position="133"/>
        <end position="142"/>
    </location>
</feature>
<dbReference type="InParanoid" id="A0A084QL63"/>
<dbReference type="InterPro" id="IPR019481">
    <property type="entry name" value="TFIIIC_triple_barrel"/>
</dbReference>
<feature type="compositionally biased region" description="Basic and acidic residues" evidence="1">
    <location>
        <begin position="399"/>
        <end position="410"/>
    </location>
</feature>
<feature type="compositionally biased region" description="Basic and acidic residues" evidence="1">
    <location>
        <begin position="170"/>
        <end position="181"/>
    </location>
</feature>
<dbReference type="Proteomes" id="UP000028524">
    <property type="component" value="Unassembled WGS sequence"/>
</dbReference>
<evidence type="ECO:0000313" key="3">
    <source>
        <dbReference type="EMBL" id="KFA64698.1"/>
    </source>
</evidence>
<protein>
    <recommendedName>
        <fullName evidence="2">Transcription factor TFIIIC triple barrel domain-containing protein</fullName>
    </recommendedName>
</protein>
<feature type="compositionally biased region" description="Acidic residues" evidence="1">
    <location>
        <begin position="411"/>
        <end position="444"/>
    </location>
</feature>
<evidence type="ECO:0000313" key="4">
    <source>
        <dbReference type="Proteomes" id="UP000028524"/>
    </source>
</evidence>
<gene>
    <name evidence="3" type="ORF">S40285_07123</name>
</gene>
<evidence type="ECO:0000256" key="1">
    <source>
        <dbReference type="SAM" id="MobiDB-lite"/>
    </source>
</evidence>
<evidence type="ECO:0000259" key="2">
    <source>
        <dbReference type="Pfam" id="PF10419"/>
    </source>
</evidence>
<dbReference type="EMBL" id="KL660657">
    <property type="protein sequence ID" value="KFA64698.1"/>
    <property type="molecule type" value="Genomic_DNA"/>
</dbReference>
<feature type="region of interest" description="Disordered" evidence="1">
    <location>
        <begin position="73"/>
        <end position="186"/>
    </location>
</feature>
<dbReference type="HOGENOM" id="CLU_047596_0_0_1"/>
<dbReference type="OMA" id="FEGSWAE"/>
<dbReference type="Gene3D" id="2.60.40.4370">
    <property type="match status" value="1"/>
</dbReference>
<reference evidence="3 4" key="1">
    <citation type="journal article" date="2014" name="BMC Genomics">
        <title>Comparative genome sequencing reveals chemotype-specific gene clusters in the toxigenic black mold Stachybotrys.</title>
        <authorList>
            <person name="Semeiks J."/>
            <person name="Borek D."/>
            <person name="Otwinowski Z."/>
            <person name="Grishin N.V."/>
        </authorList>
    </citation>
    <scope>NUCLEOTIDE SEQUENCE [LARGE SCALE GENOMIC DNA]</scope>
    <source>
        <strain evidence="3 4">IBT 40285</strain>
    </source>
</reference>
<accession>A0A084QL63</accession>
<organism evidence="3 4">
    <name type="scientific">Stachybotrys chlorohalonatus (strain IBT 40285)</name>
    <dbReference type="NCBI Taxonomy" id="1283841"/>
    <lineage>
        <taxon>Eukaryota</taxon>
        <taxon>Fungi</taxon>
        <taxon>Dikarya</taxon>
        <taxon>Ascomycota</taxon>
        <taxon>Pezizomycotina</taxon>
        <taxon>Sordariomycetes</taxon>
        <taxon>Hypocreomycetidae</taxon>
        <taxon>Hypocreales</taxon>
        <taxon>Stachybotryaceae</taxon>
        <taxon>Stachybotrys</taxon>
    </lineage>
</organism>
<feature type="compositionally biased region" description="Basic residues" evidence="1">
    <location>
        <begin position="356"/>
        <end position="373"/>
    </location>
</feature>
<keyword evidence="4" id="KW-1185">Reference proteome</keyword>
<dbReference type="OrthoDB" id="1877767at2759"/>